<feature type="compositionally biased region" description="Polar residues" evidence="1">
    <location>
        <begin position="523"/>
        <end position="542"/>
    </location>
</feature>
<evidence type="ECO:0000259" key="2">
    <source>
        <dbReference type="Pfam" id="PF11001"/>
    </source>
</evidence>
<feature type="compositionally biased region" description="Polar residues" evidence="1">
    <location>
        <begin position="501"/>
        <end position="514"/>
    </location>
</feature>
<evidence type="ECO:0000313" key="4">
    <source>
        <dbReference type="Proteomes" id="UP001642405"/>
    </source>
</evidence>
<protein>
    <recommendedName>
        <fullName evidence="2">Subtelomeric hrmA-associated cluster protein AFUB-079030/YDR124W-like helical bundle domain-containing protein</fullName>
    </recommendedName>
</protein>
<feature type="compositionally biased region" description="Basic and acidic residues" evidence="1">
    <location>
        <begin position="110"/>
        <end position="122"/>
    </location>
</feature>
<feature type="compositionally biased region" description="Basic residues" evidence="1">
    <location>
        <begin position="471"/>
        <end position="489"/>
    </location>
</feature>
<gene>
    <name evidence="3" type="ORF">SCUCBS95973_001738</name>
</gene>
<dbReference type="InterPro" id="IPR021264">
    <property type="entry name" value="AFUB_079030/YDR124W-like"/>
</dbReference>
<dbReference type="PANTHER" id="PTHR36102">
    <property type="entry name" value="CHROMOSOME 10, WHOLE GENOME SHOTGUN SEQUENCE"/>
    <property type="match status" value="1"/>
</dbReference>
<sequence length="667" mass="74552">MSRPLNLERALRVYCRIPAQCYFVSAILDTGETVTFSGPTEYKDKIPTFFDMNRWMRCATGQSPSVADPLAAPDSVYEDHGHPRSRSRNPHVQASSQLSPTQAGFGPHASDYEGRRGGYDRRRMQDIDEFDEDFHRNRKRARGTTARRVVEMAEERPVRVTRPTKIPIQISEEQAIWKIYDQRFRGLQQTACKLIAKAWVKLVEPKKQSTHPYTGSDEKAPDWWPKPWGNTRDEKVRHKEPDHLYKKERVHLLKHILRMIVVPNSEQHPDIQKLHLNVAKLEEATTEVLSSFFADKDSPNNMKKRPYLKEIFLLAKYEERFRNGEIDGTTNVYIMSEEKLPDNYQSDDDSSVIKADEEEVMRGPVTLSPNRTMPQALHGPTRTATSTGVAPSAHSSTPSHSGDRSPGTGGLSAGPGSASHAFMGEIPHRGHSTYPPPQMMHHPDMGASDHHTGYVDSGNGMGVGNSPSQQQHHHQQPQHQHQQHQHHPAHQNLPHPHQQPLTESHSSVSLQQIVPNPHETSRRSSIFSPTSEYSGTPTSANVYQTWQPQPQQSSNPPSASSMYTFPPHQVQATQHTSFVPQAPVAPVGGVGSVGLAPPSHGYMGHGFDSMPRTSYDTAPHDTMFRQSGVAHSGGVNPPGTYSIPLPQDTRALPNHGLKTEPPNRHLH</sequence>
<proteinExistence type="predicted"/>
<dbReference type="PANTHER" id="PTHR36102:SF1">
    <property type="entry name" value="YDR124W-LIKE HELICAL BUNDLE DOMAIN-CONTAINING PROTEIN"/>
    <property type="match status" value="1"/>
</dbReference>
<dbReference type="EMBL" id="CAWUHB010000006">
    <property type="protein sequence ID" value="CAK7213253.1"/>
    <property type="molecule type" value="Genomic_DNA"/>
</dbReference>
<comment type="caution">
    <text evidence="3">The sequence shown here is derived from an EMBL/GenBank/DDBJ whole genome shotgun (WGS) entry which is preliminary data.</text>
</comment>
<feature type="domain" description="Subtelomeric hrmA-associated cluster protein AFUB-079030/YDR124W-like helical bundle" evidence="2">
    <location>
        <begin position="170"/>
        <end position="316"/>
    </location>
</feature>
<evidence type="ECO:0000313" key="3">
    <source>
        <dbReference type="EMBL" id="CAK7213253.1"/>
    </source>
</evidence>
<feature type="compositionally biased region" description="Basic and acidic residues" evidence="1">
    <location>
        <begin position="657"/>
        <end position="667"/>
    </location>
</feature>
<feature type="region of interest" description="Disordered" evidence="1">
    <location>
        <begin position="62"/>
        <end position="122"/>
    </location>
</feature>
<name>A0ABP0B114_9PEZI</name>
<feature type="compositionally biased region" description="Low complexity" evidence="1">
    <location>
        <begin position="390"/>
        <end position="400"/>
    </location>
</feature>
<keyword evidence="4" id="KW-1185">Reference proteome</keyword>
<feature type="compositionally biased region" description="Basic and acidic residues" evidence="1">
    <location>
        <begin position="441"/>
        <end position="453"/>
    </location>
</feature>
<organism evidence="3 4">
    <name type="scientific">Sporothrix curviconia</name>
    <dbReference type="NCBI Taxonomy" id="1260050"/>
    <lineage>
        <taxon>Eukaryota</taxon>
        <taxon>Fungi</taxon>
        <taxon>Dikarya</taxon>
        <taxon>Ascomycota</taxon>
        <taxon>Pezizomycotina</taxon>
        <taxon>Sordariomycetes</taxon>
        <taxon>Sordariomycetidae</taxon>
        <taxon>Ophiostomatales</taxon>
        <taxon>Ophiostomataceae</taxon>
        <taxon>Sporothrix</taxon>
    </lineage>
</organism>
<reference evidence="3 4" key="1">
    <citation type="submission" date="2024-01" db="EMBL/GenBank/DDBJ databases">
        <authorList>
            <person name="Allen C."/>
            <person name="Tagirdzhanova G."/>
        </authorList>
    </citation>
    <scope>NUCLEOTIDE SEQUENCE [LARGE SCALE GENOMIC DNA]</scope>
</reference>
<feature type="compositionally biased region" description="Polar residues" evidence="1">
    <location>
        <begin position="90"/>
        <end position="102"/>
    </location>
</feature>
<dbReference type="Pfam" id="PF11001">
    <property type="entry name" value="AFUB_07903_YDR124W_hel"/>
    <property type="match status" value="1"/>
</dbReference>
<dbReference type="Proteomes" id="UP001642405">
    <property type="component" value="Unassembled WGS sequence"/>
</dbReference>
<feature type="compositionally biased region" description="Low complexity" evidence="1">
    <location>
        <begin position="490"/>
        <end position="500"/>
    </location>
</feature>
<accession>A0ABP0B114</accession>
<feature type="region of interest" description="Disordered" evidence="1">
    <location>
        <begin position="627"/>
        <end position="667"/>
    </location>
</feature>
<feature type="region of interest" description="Disordered" evidence="1">
    <location>
        <begin position="355"/>
        <end position="542"/>
    </location>
</feature>
<evidence type="ECO:0000256" key="1">
    <source>
        <dbReference type="SAM" id="MobiDB-lite"/>
    </source>
</evidence>
<dbReference type="InterPro" id="IPR047092">
    <property type="entry name" value="AFUB_07903/YDR124W-like_hel"/>
</dbReference>